<feature type="transmembrane region" description="Helical" evidence="1">
    <location>
        <begin position="255"/>
        <end position="274"/>
    </location>
</feature>
<evidence type="ECO:0000313" key="3">
    <source>
        <dbReference type="Proteomes" id="UP000632849"/>
    </source>
</evidence>
<protein>
    <submittedName>
        <fullName evidence="2">ABC transporter permease</fullName>
    </submittedName>
</protein>
<dbReference type="Pfam" id="PF06182">
    <property type="entry name" value="ABC2_membrane_6"/>
    <property type="match status" value="1"/>
</dbReference>
<keyword evidence="1" id="KW-1133">Transmembrane helix</keyword>
<keyword evidence="1" id="KW-0812">Transmembrane</keyword>
<dbReference type="Proteomes" id="UP000632849">
    <property type="component" value="Unassembled WGS sequence"/>
</dbReference>
<dbReference type="PANTHER" id="PTHR36832:SF2">
    <property type="entry name" value="INTEGRAL MEMBRANE PROTEIN"/>
    <property type="match status" value="1"/>
</dbReference>
<organism evidence="2 3">
    <name type="scientific">Streptomyces filamentosus</name>
    <name type="common">Streptomyces roseosporus</name>
    <dbReference type="NCBI Taxonomy" id="67294"/>
    <lineage>
        <taxon>Bacteria</taxon>
        <taxon>Bacillati</taxon>
        <taxon>Actinomycetota</taxon>
        <taxon>Actinomycetes</taxon>
        <taxon>Kitasatosporales</taxon>
        <taxon>Streptomycetaceae</taxon>
        <taxon>Streptomyces</taxon>
    </lineage>
</organism>
<comment type="caution">
    <text evidence="2">The sequence shown here is derived from an EMBL/GenBank/DDBJ whole genome shotgun (WGS) entry which is preliminary data.</text>
</comment>
<accession>A0A919ENG7</accession>
<gene>
    <name evidence="2" type="ORF">GCM10017667_33090</name>
</gene>
<reference evidence="2" key="1">
    <citation type="journal article" date="2014" name="Int. J. Syst. Evol. Microbiol.">
        <title>Complete genome sequence of Corynebacterium casei LMG S-19264T (=DSM 44701T), isolated from a smear-ripened cheese.</title>
        <authorList>
            <consortium name="US DOE Joint Genome Institute (JGI-PGF)"/>
            <person name="Walter F."/>
            <person name="Albersmeier A."/>
            <person name="Kalinowski J."/>
            <person name="Ruckert C."/>
        </authorList>
    </citation>
    <scope>NUCLEOTIDE SEQUENCE</scope>
    <source>
        <strain evidence="2">JCM 4122</strain>
    </source>
</reference>
<feature type="transmembrane region" description="Helical" evidence="1">
    <location>
        <begin position="43"/>
        <end position="63"/>
    </location>
</feature>
<name>A0A919ENG7_STRFL</name>
<dbReference type="InterPro" id="IPR010390">
    <property type="entry name" value="ABC-2_transporter-like"/>
</dbReference>
<proteinExistence type="predicted"/>
<keyword evidence="3" id="KW-1185">Reference proteome</keyword>
<feature type="transmembrane region" description="Helical" evidence="1">
    <location>
        <begin position="166"/>
        <end position="188"/>
    </location>
</feature>
<dbReference type="PANTHER" id="PTHR36832">
    <property type="entry name" value="SLR1174 PROTEIN-RELATED"/>
    <property type="match status" value="1"/>
</dbReference>
<reference evidence="2" key="2">
    <citation type="submission" date="2020-09" db="EMBL/GenBank/DDBJ databases">
        <authorList>
            <person name="Sun Q."/>
            <person name="Ohkuma M."/>
        </authorList>
    </citation>
    <scope>NUCLEOTIDE SEQUENCE</scope>
    <source>
        <strain evidence="2">JCM 4122</strain>
    </source>
</reference>
<evidence type="ECO:0000256" key="1">
    <source>
        <dbReference type="SAM" id="Phobius"/>
    </source>
</evidence>
<evidence type="ECO:0000313" key="2">
    <source>
        <dbReference type="EMBL" id="GHF99517.1"/>
    </source>
</evidence>
<dbReference type="AlphaFoldDB" id="A0A919ENG7"/>
<feature type="transmembrane region" description="Helical" evidence="1">
    <location>
        <begin position="83"/>
        <end position="102"/>
    </location>
</feature>
<feature type="transmembrane region" description="Helical" evidence="1">
    <location>
        <begin position="141"/>
        <end position="160"/>
    </location>
</feature>
<sequence length="290" mass="31157">MRFALFPPTSSPSLRTCSERDNMLRLYATVAAGGFRRHATYRVATLAGLFTNTVFGFVLSYTYLALWAERPDLGGYSSSDALAYVWIGQALLTVCGLMGGGFEDELIERIRTGDIAVDLHRPVDLQSWWCAANAGRCAYQLAGRGAVPLLIGALAFRFTLPDGPAGWAAFLFAVALGSFVSFALWYLVAMSAFWLLDGQGVVQAAWLTGLFFSGMLLPLNVFPGALGELAHALPWAALLQVPADVYLGRYGEGWGLVRAYGFQLGWLAVLLAAGRAAQSAATRKVVVQGG</sequence>
<feature type="transmembrane region" description="Helical" evidence="1">
    <location>
        <begin position="200"/>
        <end position="219"/>
    </location>
</feature>
<keyword evidence="1" id="KW-0472">Membrane</keyword>
<dbReference type="EMBL" id="BNBE01000001">
    <property type="protein sequence ID" value="GHF99517.1"/>
    <property type="molecule type" value="Genomic_DNA"/>
</dbReference>